<proteinExistence type="inferred from homology"/>
<comment type="subcellular location">
    <subcellularLocation>
        <location evidence="1">Endomembrane system</location>
        <topology evidence="1">Multi-pass membrane protein</topology>
    </subcellularLocation>
</comment>
<name>A0A3L8NXN6_9ACTN</name>
<keyword evidence="4 9" id="KW-0812">Transmembrane</keyword>
<dbReference type="InterPro" id="IPR003148">
    <property type="entry name" value="RCK_N"/>
</dbReference>
<feature type="transmembrane region" description="Helical" evidence="9">
    <location>
        <begin position="117"/>
        <end position="143"/>
    </location>
</feature>
<keyword evidence="6" id="KW-0406">Ion transport</keyword>
<dbReference type="PANTHER" id="PTHR31563:SF10">
    <property type="entry name" value="ION CHANNEL POLLUX-RELATED"/>
    <property type="match status" value="1"/>
</dbReference>
<keyword evidence="12" id="KW-1185">Reference proteome</keyword>
<dbReference type="RefSeq" id="WP_121807416.1">
    <property type="nucleotide sequence ID" value="NZ_RDBE01000010.1"/>
</dbReference>
<comment type="similarity">
    <text evidence="2">Belongs to the castor/pollux (TC 1.A.1.23) family.</text>
</comment>
<evidence type="ECO:0000256" key="7">
    <source>
        <dbReference type="ARBA" id="ARBA00023136"/>
    </source>
</evidence>
<accession>A0A3L8NXN6</accession>
<organism evidence="11 12">
    <name type="scientific">Nocardioides mangrovicus</name>
    <dbReference type="NCBI Taxonomy" id="2478913"/>
    <lineage>
        <taxon>Bacteria</taxon>
        <taxon>Bacillati</taxon>
        <taxon>Actinomycetota</taxon>
        <taxon>Actinomycetes</taxon>
        <taxon>Propionibacteriales</taxon>
        <taxon>Nocardioidaceae</taxon>
        <taxon>Nocardioides</taxon>
    </lineage>
</organism>
<evidence type="ECO:0000256" key="5">
    <source>
        <dbReference type="ARBA" id="ARBA00022989"/>
    </source>
</evidence>
<evidence type="ECO:0000256" key="8">
    <source>
        <dbReference type="ARBA" id="ARBA00023303"/>
    </source>
</evidence>
<evidence type="ECO:0000313" key="11">
    <source>
        <dbReference type="EMBL" id="RLV47910.1"/>
    </source>
</evidence>
<evidence type="ECO:0000259" key="10">
    <source>
        <dbReference type="PROSITE" id="PS51201"/>
    </source>
</evidence>
<dbReference type="Pfam" id="PF06241">
    <property type="entry name" value="Castor_Poll_mid"/>
    <property type="match status" value="1"/>
</dbReference>
<dbReference type="PANTHER" id="PTHR31563">
    <property type="entry name" value="ION CHANNEL POLLUX-RELATED"/>
    <property type="match status" value="1"/>
</dbReference>
<feature type="transmembrane region" description="Helical" evidence="9">
    <location>
        <begin position="54"/>
        <end position="78"/>
    </location>
</feature>
<keyword evidence="8" id="KW-0407">Ion channel</keyword>
<evidence type="ECO:0000256" key="9">
    <source>
        <dbReference type="SAM" id="Phobius"/>
    </source>
</evidence>
<dbReference type="InterPro" id="IPR036291">
    <property type="entry name" value="NAD(P)-bd_dom_sf"/>
</dbReference>
<dbReference type="SUPFAM" id="SSF51735">
    <property type="entry name" value="NAD(P)-binding Rossmann-fold domains"/>
    <property type="match status" value="2"/>
</dbReference>
<feature type="domain" description="RCK N-terminal" evidence="10">
    <location>
        <begin position="160"/>
        <end position="296"/>
    </location>
</feature>
<reference evidence="11 12" key="1">
    <citation type="submission" date="2018-10" db="EMBL/GenBank/DDBJ databases">
        <title>Marmoricola sp. 4Q3S-7 whole genome shotgun sequence.</title>
        <authorList>
            <person name="Li F."/>
        </authorList>
    </citation>
    <scope>NUCLEOTIDE SEQUENCE [LARGE SCALE GENOMIC DNA]</scope>
    <source>
        <strain evidence="11 12">4Q3S-7</strain>
    </source>
</reference>
<dbReference type="GO" id="GO:0034220">
    <property type="term" value="P:monoatomic ion transmembrane transport"/>
    <property type="evidence" value="ECO:0007669"/>
    <property type="project" value="UniProtKB-KW"/>
</dbReference>
<dbReference type="GO" id="GO:0012505">
    <property type="term" value="C:endomembrane system"/>
    <property type="evidence" value="ECO:0007669"/>
    <property type="project" value="UniProtKB-SubCell"/>
</dbReference>
<sequence length="655" mass="70451">MGRTGQQMRARTKQAMVANAKVVPAKPRRNATYSRGQRLRYAFDTSMSRGTKALVGWLAVVSLALMLVFAVLLMITGLSPKDADGKRPGFFAELFNSFIHTLDAGTVAGDGASSWRYVVLMIVLTIGGLFIVSALIGVIATGIDNKLVDLRRGRSLVIEHDHTVILGWSDAVFTIISELAVANESRRRPVVVVLAERDKVEMEDELRDKLPDLRGTRVVCRTGSPMDIGDLALTSHDSARSVVVLSPGGEEPDSEVIKVLLALTHGAAGEAHVVAEIEDPRNLEAARLVGGDRAVILNKQETIARLIVQTSRQAGAAAVYKELFDFDGDEIYFHREPRLDGQSYAQVLHAYEDVSVIGVVRDDVVTLNPPGDTDVTGCDLVVVAADDSALGSLRSASAPVDETVIVARAVTPQAPTRTLVLGWNQRATSVIRELDAYAVAGSELVVVSAFGDPALPPLSAYTATVQRASTSERSSLETLGVERFDQIIVLCYSDDLDLQKADARTLITLLHVRDLIGSTVDGGPALVSEMLDDRNRALANVAEVDDVIVSDEIVSLMLAQLSEEGRLEVIFDELLQEAGSEIYLRPVAEYVELGAEVSYATLVEAAARRGETAIGYRTALQAHDADAGYGVRVNPAKSTPVRPVAADRLVVLAED</sequence>
<dbReference type="EMBL" id="RDBE01000010">
    <property type="protein sequence ID" value="RLV47910.1"/>
    <property type="molecule type" value="Genomic_DNA"/>
</dbReference>
<protein>
    <submittedName>
        <fullName evidence="11">Potassium transporter TrkA</fullName>
    </submittedName>
</protein>
<evidence type="ECO:0000256" key="4">
    <source>
        <dbReference type="ARBA" id="ARBA00022692"/>
    </source>
</evidence>
<evidence type="ECO:0000256" key="3">
    <source>
        <dbReference type="ARBA" id="ARBA00022448"/>
    </source>
</evidence>
<dbReference type="PROSITE" id="PS51201">
    <property type="entry name" value="RCK_N"/>
    <property type="match status" value="1"/>
</dbReference>
<dbReference type="Proteomes" id="UP000281708">
    <property type="component" value="Unassembled WGS sequence"/>
</dbReference>
<keyword evidence="3" id="KW-0813">Transport</keyword>
<keyword evidence="7 9" id="KW-0472">Membrane</keyword>
<evidence type="ECO:0000313" key="12">
    <source>
        <dbReference type="Proteomes" id="UP000281708"/>
    </source>
</evidence>
<gene>
    <name evidence="11" type="ORF">D9V37_17515</name>
</gene>
<evidence type="ECO:0000256" key="2">
    <source>
        <dbReference type="ARBA" id="ARBA00008577"/>
    </source>
</evidence>
<evidence type="ECO:0000256" key="6">
    <source>
        <dbReference type="ARBA" id="ARBA00023065"/>
    </source>
</evidence>
<dbReference type="Gene3D" id="3.40.50.720">
    <property type="entry name" value="NAD(P)-binding Rossmann-like Domain"/>
    <property type="match status" value="2"/>
</dbReference>
<dbReference type="OrthoDB" id="305351at2"/>
<evidence type="ECO:0000256" key="1">
    <source>
        <dbReference type="ARBA" id="ARBA00004127"/>
    </source>
</evidence>
<keyword evidence="5 9" id="KW-1133">Transmembrane helix</keyword>
<dbReference type="InterPro" id="IPR010420">
    <property type="entry name" value="CASTOR/POLLUX/SYM8_dom"/>
</dbReference>
<comment type="caution">
    <text evidence="11">The sequence shown here is derived from an EMBL/GenBank/DDBJ whole genome shotgun (WGS) entry which is preliminary data.</text>
</comment>
<dbReference type="InterPro" id="IPR044849">
    <property type="entry name" value="CASTOR/POLLUX/SYM8-like"/>
</dbReference>
<dbReference type="GO" id="GO:0006813">
    <property type="term" value="P:potassium ion transport"/>
    <property type="evidence" value="ECO:0007669"/>
    <property type="project" value="InterPro"/>
</dbReference>
<dbReference type="AlphaFoldDB" id="A0A3L8NXN6"/>